<feature type="compositionally biased region" description="Low complexity" evidence="2">
    <location>
        <begin position="290"/>
        <end position="318"/>
    </location>
</feature>
<evidence type="ECO:0000313" key="3">
    <source>
        <dbReference type="EMBL" id="KAK9879870.1"/>
    </source>
</evidence>
<sequence>MESVKDIFSRCYRLAERMLANKNKELRSFLSDLDRLTEHCEAQNEQITQLNKNIKKLEEQLKIVNANLVEEKKKNQTKSKMQKEYNDSEKGCEMCQITAIELDKTIQETFRTDQCHEEYETQLKNHIDILNTDNAKLYKDFVTCSEKLNYMEQRNFYLLEDNKRLQDCFNKEYEANNQNINSIKKFLESKTKELNEFRETFREMGRKIEESADDKKQIAELQAKCDELKHLLKSQEDRELRLKFEKEYLERFAEKEINKNRNLSLQNERLNWKLKHERTLGKTLEERADSGNGNSINNGSNKSDTSSSASSHSLNSDSSAFNADELEECYSPTDEYPLFVKVTFPVQKSNSISYVLEVVEDTDEIRLGLEQIHFRNFPDEMERPLSAEEELFRQYALAIQSGQKSFTNINDK</sequence>
<dbReference type="Proteomes" id="UP001431783">
    <property type="component" value="Unassembled WGS sequence"/>
</dbReference>
<organism evidence="3 4">
    <name type="scientific">Henosepilachna vigintioctopunctata</name>
    <dbReference type="NCBI Taxonomy" id="420089"/>
    <lineage>
        <taxon>Eukaryota</taxon>
        <taxon>Metazoa</taxon>
        <taxon>Ecdysozoa</taxon>
        <taxon>Arthropoda</taxon>
        <taxon>Hexapoda</taxon>
        <taxon>Insecta</taxon>
        <taxon>Pterygota</taxon>
        <taxon>Neoptera</taxon>
        <taxon>Endopterygota</taxon>
        <taxon>Coleoptera</taxon>
        <taxon>Polyphaga</taxon>
        <taxon>Cucujiformia</taxon>
        <taxon>Coccinelloidea</taxon>
        <taxon>Coccinellidae</taxon>
        <taxon>Epilachninae</taxon>
        <taxon>Epilachnini</taxon>
        <taxon>Henosepilachna</taxon>
    </lineage>
</organism>
<evidence type="ECO:0000256" key="1">
    <source>
        <dbReference type="SAM" id="Coils"/>
    </source>
</evidence>
<dbReference type="EMBL" id="JARQZJ010000063">
    <property type="protein sequence ID" value="KAK9879870.1"/>
    <property type="molecule type" value="Genomic_DNA"/>
</dbReference>
<dbReference type="AlphaFoldDB" id="A0AAW1UFQ4"/>
<feature type="coiled-coil region" evidence="1">
    <location>
        <begin position="19"/>
        <end position="74"/>
    </location>
</feature>
<accession>A0AAW1UFQ4</accession>
<keyword evidence="4" id="KW-1185">Reference proteome</keyword>
<reference evidence="3 4" key="1">
    <citation type="submission" date="2023-03" db="EMBL/GenBank/DDBJ databases">
        <title>Genome insight into feeding habits of ladybird beetles.</title>
        <authorList>
            <person name="Li H.-S."/>
            <person name="Huang Y.-H."/>
            <person name="Pang H."/>
        </authorList>
    </citation>
    <scope>NUCLEOTIDE SEQUENCE [LARGE SCALE GENOMIC DNA]</scope>
    <source>
        <strain evidence="3">SYSU_2023b</strain>
        <tissue evidence="3">Whole body</tissue>
    </source>
</reference>
<name>A0AAW1UFQ4_9CUCU</name>
<evidence type="ECO:0000256" key="2">
    <source>
        <dbReference type="SAM" id="MobiDB-lite"/>
    </source>
</evidence>
<comment type="caution">
    <text evidence="3">The sequence shown here is derived from an EMBL/GenBank/DDBJ whole genome shotgun (WGS) entry which is preliminary data.</text>
</comment>
<keyword evidence="1" id="KW-0175">Coiled coil</keyword>
<proteinExistence type="predicted"/>
<gene>
    <name evidence="3" type="ORF">WA026_008373</name>
</gene>
<evidence type="ECO:0000313" key="4">
    <source>
        <dbReference type="Proteomes" id="UP001431783"/>
    </source>
</evidence>
<feature type="region of interest" description="Disordered" evidence="2">
    <location>
        <begin position="284"/>
        <end position="318"/>
    </location>
</feature>
<protein>
    <submittedName>
        <fullName evidence="3">Uncharacterized protein</fullName>
    </submittedName>
</protein>
<feature type="coiled-coil region" evidence="1">
    <location>
        <begin position="170"/>
        <end position="238"/>
    </location>
</feature>